<keyword evidence="8 12" id="KW-0805">Transcription regulation</keyword>
<feature type="compositionally biased region" description="Basic residues" evidence="13">
    <location>
        <begin position="1"/>
        <end position="10"/>
    </location>
</feature>
<dbReference type="PROSITE" id="PS51674">
    <property type="entry name" value="4FE4S_WBL"/>
    <property type="match status" value="1"/>
</dbReference>
<dbReference type="Proteomes" id="UP000248889">
    <property type="component" value="Unassembled WGS sequence"/>
</dbReference>
<evidence type="ECO:0000256" key="1">
    <source>
        <dbReference type="ARBA" id="ARBA00004496"/>
    </source>
</evidence>
<keyword evidence="5" id="KW-0479">Metal-binding</keyword>
<evidence type="ECO:0000256" key="2">
    <source>
        <dbReference type="ARBA" id="ARBA00006597"/>
    </source>
</evidence>
<dbReference type="GO" id="GO:0005737">
    <property type="term" value="C:cytoplasm"/>
    <property type="evidence" value="ECO:0007669"/>
    <property type="project" value="UniProtKB-SubCell"/>
</dbReference>
<dbReference type="GO" id="GO:0003677">
    <property type="term" value="F:DNA binding"/>
    <property type="evidence" value="ECO:0007669"/>
    <property type="project" value="UniProtKB-UniRule"/>
</dbReference>
<dbReference type="GO" id="GO:0045454">
    <property type="term" value="P:cell redox homeostasis"/>
    <property type="evidence" value="ECO:0007669"/>
    <property type="project" value="TreeGrafter"/>
</dbReference>
<name>A0A2X0IMP9_9ACTN</name>
<keyword evidence="7" id="KW-0411">Iron-sulfur</keyword>
<dbReference type="GO" id="GO:0047134">
    <property type="term" value="F:protein-disulfide reductase [NAD(P)H] activity"/>
    <property type="evidence" value="ECO:0007669"/>
    <property type="project" value="TreeGrafter"/>
</dbReference>
<comment type="PTM">
    <text evidence="12">The Fe-S cluster can be nitrosylated by nitric oxide (NO).</text>
</comment>
<comment type="caution">
    <text evidence="15">The sequence shown here is derived from an EMBL/GenBank/DDBJ whole genome shotgun (WGS) entry which is preliminary data.</text>
</comment>
<evidence type="ECO:0000256" key="9">
    <source>
        <dbReference type="ARBA" id="ARBA00023125"/>
    </source>
</evidence>
<gene>
    <name evidence="12" type="primary">whiB</name>
    <name evidence="15" type="ORF">DN069_09230</name>
</gene>
<keyword evidence="4 12" id="KW-0963">Cytoplasm</keyword>
<dbReference type="GO" id="GO:0045892">
    <property type="term" value="P:negative regulation of DNA-templated transcription"/>
    <property type="evidence" value="ECO:0007669"/>
    <property type="project" value="TreeGrafter"/>
</dbReference>
<evidence type="ECO:0000256" key="10">
    <source>
        <dbReference type="ARBA" id="ARBA00023157"/>
    </source>
</evidence>
<keyword evidence="10 12" id="KW-1015">Disulfide bond</keyword>
<evidence type="ECO:0000259" key="14">
    <source>
        <dbReference type="PROSITE" id="PS51674"/>
    </source>
</evidence>
<evidence type="ECO:0000256" key="5">
    <source>
        <dbReference type="ARBA" id="ARBA00022723"/>
    </source>
</evidence>
<evidence type="ECO:0000313" key="15">
    <source>
        <dbReference type="EMBL" id="RAG85947.1"/>
    </source>
</evidence>
<comment type="PTM">
    <text evidence="12">Upon Fe-S cluster removal intramolecular disulfide bonds are formed.</text>
</comment>
<reference evidence="15 16" key="1">
    <citation type="submission" date="2018-06" db="EMBL/GenBank/DDBJ databases">
        <title>Streptacidiphilus pinicola sp. nov., isolated from pine grove soil.</title>
        <authorList>
            <person name="Roh S.G."/>
            <person name="Park S."/>
            <person name="Kim M.-K."/>
            <person name="Yun B.-R."/>
            <person name="Park J."/>
            <person name="Kim M.J."/>
            <person name="Kim Y.S."/>
            <person name="Kim S.B."/>
        </authorList>
    </citation>
    <scope>NUCLEOTIDE SEQUENCE [LARGE SCALE GENOMIC DNA]</scope>
    <source>
        <strain evidence="15 16">MMS16-CNU450</strain>
    </source>
</reference>
<keyword evidence="16" id="KW-1185">Reference proteome</keyword>
<accession>A0A2X0IMP9</accession>
<dbReference type="OrthoDB" id="5244115at2"/>
<evidence type="ECO:0000256" key="13">
    <source>
        <dbReference type="SAM" id="MobiDB-lite"/>
    </source>
</evidence>
<evidence type="ECO:0000256" key="11">
    <source>
        <dbReference type="ARBA" id="ARBA00023163"/>
    </source>
</evidence>
<dbReference type="InterPro" id="IPR003482">
    <property type="entry name" value="Whib"/>
</dbReference>
<evidence type="ECO:0000256" key="8">
    <source>
        <dbReference type="ARBA" id="ARBA00023015"/>
    </source>
</evidence>
<dbReference type="HAMAP" id="MF_01479">
    <property type="entry name" value="WhiB"/>
    <property type="match status" value="1"/>
</dbReference>
<sequence>MRTARYRAGRRSGDDLPKRDARLRGRSAGHRAGVGPGHCGGPADDGAGVRGRTPLRRAPGTLAVPAGAGHALPRGGAGLGGRGGRGAGGECCLGGRARRDASRHDLNAPAIRRAAEWRRRVRSRLVRAGRGRSRGRSRVGIREDAAKRVCAGCPVLDECRTYALEAREPYGVWGGMSEDERAALLRMRRLRRGRRRVA</sequence>
<dbReference type="EMBL" id="QKYN01000036">
    <property type="protein sequence ID" value="RAG85947.1"/>
    <property type="molecule type" value="Genomic_DNA"/>
</dbReference>
<dbReference type="InterPro" id="IPR034768">
    <property type="entry name" value="4FE4S_WBL"/>
</dbReference>
<comment type="cofactor">
    <cofactor evidence="12">
        <name>[4Fe-4S] cluster</name>
        <dbReference type="ChEBI" id="CHEBI:49883"/>
    </cofactor>
    <text evidence="12">Binds 1 [4Fe-4S] cluster per subunit. Following nitrosylation of the [4Fe-4S] cluster binds 1 [4Fe-8(NO)] cluster per subunit.</text>
</comment>
<dbReference type="PANTHER" id="PTHR38839">
    <property type="entry name" value="TRANSCRIPTIONAL REGULATOR WHID-RELATED"/>
    <property type="match status" value="1"/>
</dbReference>
<evidence type="ECO:0000256" key="7">
    <source>
        <dbReference type="ARBA" id="ARBA00023014"/>
    </source>
</evidence>
<feature type="compositionally biased region" description="Basic and acidic residues" evidence="13">
    <location>
        <begin position="11"/>
        <end position="23"/>
    </location>
</feature>
<comment type="caution">
    <text evidence="12">Lacks conserved residue(s) required for the propagation of feature annotation.</text>
</comment>
<keyword evidence="6" id="KW-0408">Iron</keyword>
<proteinExistence type="inferred from homology"/>
<keyword evidence="11 12" id="KW-0804">Transcription</keyword>
<dbReference type="PANTHER" id="PTHR38839:SF5">
    <property type="entry name" value="TRANSCRIPTIONAL REGULATOR WHID"/>
    <property type="match status" value="1"/>
</dbReference>
<dbReference type="GO" id="GO:0046872">
    <property type="term" value="F:metal ion binding"/>
    <property type="evidence" value="ECO:0007669"/>
    <property type="project" value="UniProtKB-KW"/>
</dbReference>
<feature type="region of interest" description="Disordered" evidence="13">
    <location>
        <begin position="1"/>
        <end position="49"/>
    </location>
</feature>
<evidence type="ECO:0000256" key="12">
    <source>
        <dbReference type="HAMAP-Rule" id="MF_01479"/>
    </source>
</evidence>
<keyword evidence="9 12" id="KW-0238">DNA-binding</keyword>
<evidence type="ECO:0000313" key="16">
    <source>
        <dbReference type="Proteomes" id="UP000248889"/>
    </source>
</evidence>
<dbReference type="GO" id="GO:0051539">
    <property type="term" value="F:4 iron, 4 sulfur cluster binding"/>
    <property type="evidence" value="ECO:0007669"/>
    <property type="project" value="UniProtKB-UniRule"/>
</dbReference>
<protein>
    <recommendedName>
        <fullName evidence="12">Transcriptional regulator WhiB</fullName>
    </recommendedName>
</protein>
<evidence type="ECO:0000256" key="6">
    <source>
        <dbReference type="ARBA" id="ARBA00023004"/>
    </source>
</evidence>
<organism evidence="15 16">
    <name type="scientific">Streptacidiphilus pinicola</name>
    <dbReference type="NCBI Taxonomy" id="2219663"/>
    <lineage>
        <taxon>Bacteria</taxon>
        <taxon>Bacillati</taxon>
        <taxon>Actinomycetota</taxon>
        <taxon>Actinomycetes</taxon>
        <taxon>Kitasatosporales</taxon>
        <taxon>Streptomycetaceae</taxon>
        <taxon>Streptacidiphilus</taxon>
    </lineage>
</organism>
<dbReference type="GO" id="GO:0035731">
    <property type="term" value="F:dinitrosyl-iron complex binding"/>
    <property type="evidence" value="ECO:0007669"/>
    <property type="project" value="UniProtKB-UniRule"/>
</dbReference>
<evidence type="ECO:0000256" key="3">
    <source>
        <dbReference type="ARBA" id="ARBA00022485"/>
    </source>
</evidence>
<comment type="subcellular location">
    <subcellularLocation>
        <location evidence="1 12">Cytoplasm</location>
    </subcellularLocation>
</comment>
<feature type="domain" description="4Fe-4S Wbl-type" evidence="14">
    <location>
        <begin position="108"/>
        <end position="183"/>
    </location>
</feature>
<dbReference type="Pfam" id="PF02467">
    <property type="entry name" value="Whib"/>
    <property type="match status" value="1"/>
</dbReference>
<comment type="similarity">
    <text evidence="2 12">Belongs to the WhiB family.</text>
</comment>
<comment type="function">
    <text evidence="12">Acts as a transcriptional regulator. Probably redox-responsive. The apo- but not holo-form probably binds DNA.</text>
</comment>
<keyword evidence="3" id="KW-0004">4Fe-4S</keyword>
<dbReference type="AlphaFoldDB" id="A0A2X0IMP9"/>
<evidence type="ECO:0000256" key="4">
    <source>
        <dbReference type="ARBA" id="ARBA00022490"/>
    </source>
</evidence>